<feature type="transmembrane region" description="Helical" evidence="1">
    <location>
        <begin position="240"/>
        <end position="258"/>
    </location>
</feature>
<dbReference type="eggNOG" id="ENOG502Z84N">
    <property type="taxonomic scope" value="Bacteria"/>
</dbReference>
<protein>
    <submittedName>
        <fullName evidence="2">Uncharacterized protein</fullName>
    </submittedName>
</protein>
<dbReference type="KEGG" id="sfu:Sfum_1833"/>
<evidence type="ECO:0000256" key="1">
    <source>
        <dbReference type="SAM" id="Phobius"/>
    </source>
</evidence>
<dbReference type="InParanoid" id="A0LJB6"/>
<name>A0LJB6_SYNFM</name>
<evidence type="ECO:0000313" key="2">
    <source>
        <dbReference type="EMBL" id="ABK17518.1"/>
    </source>
</evidence>
<keyword evidence="1" id="KW-1133">Transmembrane helix</keyword>
<organism evidence="2 3">
    <name type="scientific">Syntrophobacter fumaroxidans (strain DSM 10017 / MPOB)</name>
    <dbReference type="NCBI Taxonomy" id="335543"/>
    <lineage>
        <taxon>Bacteria</taxon>
        <taxon>Pseudomonadati</taxon>
        <taxon>Thermodesulfobacteriota</taxon>
        <taxon>Syntrophobacteria</taxon>
        <taxon>Syntrophobacterales</taxon>
        <taxon>Syntrophobacteraceae</taxon>
        <taxon>Syntrophobacter</taxon>
    </lineage>
</organism>
<dbReference type="AlphaFoldDB" id="A0LJB6"/>
<dbReference type="HOGENOM" id="CLU_064904_0_0_7"/>
<dbReference type="RefSeq" id="WP_011698688.1">
    <property type="nucleotide sequence ID" value="NC_008554.1"/>
</dbReference>
<proteinExistence type="predicted"/>
<accession>A0LJB6</accession>
<dbReference type="Proteomes" id="UP000001784">
    <property type="component" value="Chromosome"/>
</dbReference>
<keyword evidence="3" id="KW-1185">Reference proteome</keyword>
<gene>
    <name evidence="2" type="ordered locus">Sfum_1833</name>
</gene>
<sequence>MNFYYRETLDILLKTLPYLLVRMGIYSVLGVAGALIIGLLLLLGKVFGGGGVIFFLIGVALLVGLVRVGKQYALYLVDAGHIAVITELLQKGSLPEGVNQFQYGKDLVTRMFKEVSVLFLVDRLVDGTIRAINRTVAAVTDILPLPGIEGLTKIANSVINFSLTYVDETILSYNLSRGDENIWESAKRGVILYAQNWKPLLITAAACTVANFVAFVVVLLIFLVPFGVLAAATHNETLKFFWFAVAFTLAYGVKLALFKPFFQTSMIITFREAVKGQVPNPQWEDRLETVSDKFRELKDKAAGYMKTRAASAHTPPPTN</sequence>
<keyword evidence="1" id="KW-0472">Membrane</keyword>
<evidence type="ECO:0000313" key="3">
    <source>
        <dbReference type="Proteomes" id="UP000001784"/>
    </source>
</evidence>
<reference evidence="2 3" key="1">
    <citation type="submission" date="2006-10" db="EMBL/GenBank/DDBJ databases">
        <title>Complete sequence of Syntrophobacter fumaroxidans MPOB.</title>
        <authorList>
            <consortium name="US DOE Joint Genome Institute"/>
            <person name="Copeland A."/>
            <person name="Lucas S."/>
            <person name="Lapidus A."/>
            <person name="Barry K."/>
            <person name="Detter J.C."/>
            <person name="Glavina del Rio T."/>
            <person name="Hammon N."/>
            <person name="Israni S."/>
            <person name="Pitluck S."/>
            <person name="Goltsman E.G."/>
            <person name="Martinez M."/>
            <person name="Schmutz J."/>
            <person name="Larimer F."/>
            <person name="Land M."/>
            <person name="Hauser L."/>
            <person name="Kyrpides N."/>
            <person name="Kim E."/>
            <person name="Boone D.R."/>
            <person name="Brockman F."/>
            <person name="Culley D."/>
            <person name="Ferry J."/>
            <person name="Gunsalus R."/>
            <person name="McInerney M.J."/>
            <person name="Morrison M."/>
            <person name="Plugge C."/>
            <person name="Rohlin L."/>
            <person name="Scholten J."/>
            <person name="Sieber J."/>
            <person name="Stams A.J.M."/>
            <person name="Worm P."/>
            <person name="Henstra A.M."/>
            <person name="Richardson P."/>
        </authorList>
    </citation>
    <scope>NUCLEOTIDE SEQUENCE [LARGE SCALE GENOMIC DNA]</scope>
    <source>
        <strain evidence="3">DSM 10017 / MPOB</strain>
    </source>
</reference>
<feature type="transmembrane region" description="Helical" evidence="1">
    <location>
        <begin position="20"/>
        <end position="41"/>
    </location>
</feature>
<dbReference type="EMBL" id="CP000478">
    <property type="protein sequence ID" value="ABK17518.1"/>
    <property type="molecule type" value="Genomic_DNA"/>
</dbReference>
<feature type="transmembrane region" description="Helical" evidence="1">
    <location>
        <begin position="200"/>
        <end position="228"/>
    </location>
</feature>
<feature type="transmembrane region" description="Helical" evidence="1">
    <location>
        <begin position="47"/>
        <end position="66"/>
    </location>
</feature>
<keyword evidence="1" id="KW-0812">Transmembrane</keyword>
<dbReference type="OrthoDB" id="147179at2"/>